<evidence type="ECO:0000313" key="2">
    <source>
        <dbReference type="EMBL" id="KAK9030228.1"/>
    </source>
</evidence>
<evidence type="ECO:0000313" key="3">
    <source>
        <dbReference type="Proteomes" id="UP001396334"/>
    </source>
</evidence>
<keyword evidence="3" id="KW-1185">Reference proteome</keyword>
<proteinExistence type="predicted"/>
<accession>A0ABR2SYA1</accession>
<dbReference type="Proteomes" id="UP001396334">
    <property type="component" value="Unassembled WGS sequence"/>
</dbReference>
<comment type="caution">
    <text evidence="2">The sequence shown here is derived from an EMBL/GenBank/DDBJ whole genome shotgun (WGS) entry which is preliminary data.</text>
</comment>
<sequence>MNAAATNDHSEPEDMLQDHTSEDAHDSLSEAVLPEVPNAEEGVTSPRIADGIEHAVEHEQVQTDDMCNQK</sequence>
<feature type="compositionally biased region" description="Basic and acidic residues" evidence="1">
    <location>
        <begin position="8"/>
        <end position="28"/>
    </location>
</feature>
<evidence type="ECO:0000256" key="1">
    <source>
        <dbReference type="SAM" id="MobiDB-lite"/>
    </source>
</evidence>
<gene>
    <name evidence="2" type="ORF">V6N11_031658</name>
</gene>
<protein>
    <submittedName>
        <fullName evidence="2">Uncharacterized protein</fullName>
    </submittedName>
</protein>
<dbReference type="EMBL" id="JBBPBN010000010">
    <property type="protein sequence ID" value="KAK9030228.1"/>
    <property type="molecule type" value="Genomic_DNA"/>
</dbReference>
<feature type="region of interest" description="Disordered" evidence="1">
    <location>
        <begin position="1"/>
        <end position="47"/>
    </location>
</feature>
<name>A0ABR2SYA1_9ROSI</name>
<reference evidence="2 3" key="1">
    <citation type="journal article" date="2024" name="G3 (Bethesda)">
        <title>Genome assembly of Hibiscus sabdariffa L. provides insights into metabolisms of medicinal natural products.</title>
        <authorList>
            <person name="Kim T."/>
        </authorList>
    </citation>
    <scope>NUCLEOTIDE SEQUENCE [LARGE SCALE GENOMIC DNA]</scope>
    <source>
        <strain evidence="2">TK-2024</strain>
        <tissue evidence="2">Old leaves</tissue>
    </source>
</reference>
<organism evidence="2 3">
    <name type="scientific">Hibiscus sabdariffa</name>
    <name type="common">roselle</name>
    <dbReference type="NCBI Taxonomy" id="183260"/>
    <lineage>
        <taxon>Eukaryota</taxon>
        <taxon>Viridiplantae</taxon>
        <taxon>Streptophyta</taxon>
        <taxon>Embryophyta</taxon>
        <taxon>Tracheophyta</taxon>
        <taxon>Spermatophyta</taxon>
        <taxon>Magnoliopsida</taxon>
        <taxon>eudicotyledons</taxon>
        <taxon>Gunneridae</taxon>
        <taxon>Pentapetalae</taxon>
        <taxon>rosids</taxon>
        <taxon>malvids</taxon>
        <taxon>Malvales</taxon>
        <taxon>Malvaceae</taxon>
        <taxon>Malvoideae</taxon>
        <taxon>Hibiscus</taxon>
    </lineage>
</organism>